<dbReference type="SUPFAM" id="SSF47240">
    <property type="entry name" value="Ferritin-like"/>
    <property type="match status" value="1"/>
</dbReference>
<sequence>MATHTPNPPNDAFLKQIFLHHLTRIYNGKRFLQQRTDELLKLASFKALQLAIGEFGGDVKKQIERMEDVYKLIGETPSAEICNPIKSIIKDEFCLDDDQNVPLLNDLDLMLYIQVLEHINITSYRMLIMIAKMLKYTEVKQLLVENFDESADNDQLFTLIAREYITPDQK</sequence>
<evidence type="ECO:0000313" key="4">
    <source>
        <dbReference type="Proteomes" id="UP000583101"/>
    </source>
</evidence>
<reference evidence="2 3" key="1">
    <citation type="journal article" date="2016" name="Int. J. Syst. Evol. Microbiol.">
        <title>Proposal of Mucilaginibacter phyllosphaerae sp. nov. isolated from the phyllosphere of Galium album.</title>
        <authorList>
            <person name="Aydogan E.L."/>
            <person name="Busse H.J."/>
            <person name="Moser G."/>
            <person name="Muller C."/>
            <person name="Kampfer P."/>
            <person name="Glaeser S.P."/>
        </authorList>
    </citation>
    <scope>NUCLEOTIDE SEQUENCE [LARGE SCALE GENOMIC DNA]</scope>
    <source>
        <strain evidence="2 3">PP-F2FG21</strain>
    </source>
</reference>
<organism evidence="2 3">
    <name type="scientific">Mucilaginibacter phyllosphaerae</name>
    <dbReference type="NCBI Taxonomy" id="1812349"/>
    <lineage>
        <taxon>Bacteria</taxon>
        <taxon>Pseudomonadati</taxon>
        <taxon>Bacteroidota</taxon>
        <taxon>Sphingobacteriia</taxon>
        <taxon>Sphingobacteriales</taxon>
        <taxon>Sphingobacteriaceae</taxon>
        <taxon>Mucilaginibacter</taxon>
    </lineage>
</organism>
<dbReference type="EMBL" id="JACIEG010000003">
    <property type="protein sequence ID" value="MBB3969439.1"/>
    <property type="molecule type" value="Genomic_DNA"/>
</dbReference>
<dbReference type="Proteomes" id="UP000297248">
    <property type="component" value="Unassembled WGS sequence"/>
</dbReference>
<dbReference type="InterPro" id="IPR047114">
    <property type="entry name" value="YciF"/>
</dbReference>
<dbReference type="InterPro" id="IPR009078">
    <property type="entry name" value="Ferritin-like_SF"/>
</dbReference>
<dbReference type="EMBL" id="SNQG01000004">
    <property type="protein sequence ID" value="TEW65777.1"/>
    <property type="molecule type" value="Genomic_DNA"/>
</dbReference>
<dbReference type="Proteomes" id="UP000583101">
    <property type="component" value="Unassembled WGS sequence"/>
</dbReference>
<comment type="caution">
    <text evidence="2">The sequence shown here is derived from an EMBL/GenBank/DDBJ whole genome shotgun (WGS) entry which is preliminary data.</text>
</comment>
<dbReference type="InterPro" id="IPR010287">
    <property type="entry name" value="DUF892_YciF-like"/>
</dbReference>
<protein>
    <submittedName>
        <fullName evidence="2">DUF892 family protein</fullName>
    </submittedName>
    <submittedName>
        <fullName evidence="1">Ferritin-like metal-binding protein YciE</fullName>
    </submittedName>
</protein>
<dbReference type="InterPro" id="IPR012347">
    <property type="entry name" value="Ferritin-like"/>
</dbReference>
<dbReference type="PANTHER" id="PTHR30565">
    <property type="entry name" value="PROTEIN YCIF"/>
    <property type="match status" value="1"/>
</dbReference>
<reference evidence="2" key="2">
    <citation type="submission" date="2019-03" db="EMBL/GenBank/DDBJ databases">
        <authorList>
            <person name="Yan Y.-Q."/>
            <person name="Du Z.-J."/>
        </authorList>
    </citation>
    <scope>NUCLEOTIDE SEQUENCE</scope>
    <source>
        <strain evidence="2">PP-F2FG21</strain>
    </source>
</reference>
<evidence type="ECO:0000313" key="1">
    <source>
        <dbReference type="EMBL" id="MBB3969439.1"/>
    </source>
</evidence>
<evidence type="ECO:0000313" key="2">
    <source>
        <dbReference type="EMBL" id="TEW65777.1"/>
    </source>
</evidence>
<gene>
    <name evidence="2" type="ORF">E2R65_11585</name>
    <name evidence="1" type="ORF">GGR35_002042</name>
</gene>
<dbReference type="RefSeq" id="WP_134336644.1">
    <property type="nucleotide sequence ID" value="NZ_BMCZ01000002.1"/>
</dbReference>
<dbReference type="OrthoDB" id="9795056at2"/>
<name>A0A4Y8AB59_9SPHI</name>
<dbReference type="AlphaFoldDB" id="A0A4Y8AB59"/>
<proteinExistence type="predicted"/>
<reference evidence="1 4" key="3">
    <citation type="submission" date="2020-08" db="EMBL/GenBank/DDBJ databases">
        <title>Genomic Encyclopedia of Type Strains, Phase IV (KMG-IV): sequencing the most valuable type-strain genomes for metagenomic binning, comparative biology and taxonomic classification.</title>
        <authorList>
            <person name="Goeker M."/>
        </authorList>
    </citation>
    <scope>NUCLEOTIDE SEQUENCE [LARGE SCALE GENOMIC DNA]</scope>
    <source>
        <strain evidence="1 4">DSM 100995</strain>
    </source>
</reference>
<dbReference type="Pfam" id="PF05974">
    <property type="entry name" value="DUF892"/>
    <property type="match status" value="1"/>
</dbReference>
<dbReference type="Gene3D" id="1.20.1260.10">
    <property type="match status" value="1"/>
</dbReference>
<evidence type="ECO:0000313" key="3">
    <source>
        <dbReference type="Proteomes" id="UP000297248"/>
    </source>
</evidence>
<accession>A0A4Y8AB59</accession>
<dbReference type="PANTHER" id="PTHR30565:SF9">
    <property type="entry name" value="PROTEIN YCIF"/>
    <property type="match status" value="1"/>
</dbReference>
<keyword evidence="4" id="KW-1185">Reference proteome</keyword>